<dbReference type="InterPro" id="IPR012337">
    <property type="entry name" value="RNaseH-like_sf"/>
</dbReference>
<evidence type="ECO:0000259" key="1">
    <source>
        <dbReference type="Pfam" id="PF01612"/>
    </source>
</evidence>
<dbReference type="InterPro" id="IPR002562">
    <property type="entry name" value="3'-5'_exonuclease_dom"/>
</dbReference>
<evidence type="ECO:0000313" key="3">
    <source>
        <dbReference type="Proteomes" id="UP000593673"/>
    </source>
</evidence>
<sequence length="325" mass="37434">MKILFLQDYIRETHVHNSQNGQYVDYKRTDMGKKLTSLLNDIGLTGRDYIIDYDYDLIPEPQKVNNKTGKVIKYKEPVLKLRKEPEKRLLKRLMKTKPDIIIPMGGMGCKNLLNSTSITKARGVPVQKTITDEETGEFFDTWILPMFSMEYLSMNPNIENLVKADISTLSRFIAEGAQAFEPKKVEYELVMTIERVKQIFEFLSRFKPLTAWDLETNSLRGDVLGAKPLVMSLSWEEGQGVTIPLEHHESPWNEEELAIVYNHLQAFVADAQQPKVGHNIQFDIRFLMTLISVNAKGEILCQYRAYINGDVRWGVETEPSPCRTR</sequence>
<dbReference type="GO" id="GO:0006139">
    <property type="term" value="P:nucleobase-containing compound metabolic process"/>
    <property type="evidence" value="ECO:0007669"/>
    <property type="project" value="InterPro"/>
</dbReference>
<dbReference type="EMBL" id="MW004544">
    <property type="protein sequence ID" value="QOV05900.1"/>
    <property type="molecule type" value="Genomic_DNA"/>
</dbReference>
<dbReference type="GO" id="GO:0008408">
    <property type="term" value="F:3'-5' exonuclease activity"/>
    <property type="evidence" value="ECO:0007669"/>
    <property type="project" value="InterPro"/>
</dbReference>
<dbReference type="Gene3D" id="3.30.420.10">
    <property type="entry name" value="Ribonuclease H-like superfamily/Ribonuclease H"/>
    <property type="match status" value="1"/>
</dbReference>
<dbReference type="GO" id="GO:0003676">
    <property type="term" value="F:nucleic acid binding"/>
    <property type="evidence" value="ECO:0007669"/>
    <property type="project" value="InterPro"/>
</dbReference>
<proteinExistence type="predicted"/>
<dbReference type="Gene3D" id="3.40.470.10">
    <property type="entry name" value="Uracil-DNA glycosylase-like domain"/>
    <property type="match status" value="1"/>
</dbReference>
<organism evidence="2 3">
    <name type="scientific">Enterococcus phage EFGrKN</name>
    <dbReference type="NCBI Taxonomy" id="2777300"/>
    <lineage>
        <taxon>Viruses</taxon>
        <taxon>Duplodnaviria</taxon>
        <taxon>Heunggongvirae</taxon>
        <taxon>Uroviricota</taxon>
        <taxon>Caudoviricetes</taxon>
        <taxon>Herelleviridae</taxon>
        <taxon>Brockvirinae</taxon>
        <taxon>Schiekvirus</taxon>
        <taxon>Schiekvirus EFDG1</taxon>
    </lineage>
</organism>
<accession>A0A7S6R6L5</accession>
<dbReference type="InterPro" id="IPR036397">
    <property type="entry name" value="RNaseH_sf"/>
</dbReference>
<dbReference type="Pfam" id="PF01612">
    <property type="entry name" value="DNA_pol_A_exo1"/>
    <property type="match status" value="1"/>
</dbReference>
<dbReference type="SUPFAM" id="SSF53098">
    <property type="entry name" value="Ribonuclease H-like"/>
    <property type="match status" value="1"/>
</dbReference>
<feature type="domain" description="3'-5' exonuclease" evidence="1">
    <location>
        <begin position="187"/>
        <end position="309"/>
    </location>
</feature>
<dbReference type="SUPFAM" id="SSF52141">
    <property type="entry name" value="Uracil-DNA glycosylase-like"/>
    <property type="match status" value="1"/>
</dbReference>
<dbReference type="InterPro" id="IPR036895">
    <property type="entry name" value="Uracil-DNA_glycosylase-like_sf"/>
</dbReference>
<dbReference type="Proteomes" id="UP000593673">
    <property type="component" value="Segment"/>
</dbReference>
<protein>
    <submittedName>
        <fullName evidence="2">DNA polymerase I</fullName>
    </submittedName>
</protein>
<evidence type="ECO:0000313" key="2">
    <source>
        <dbReference type="EMBL" id="QOV05900.1"/>
    </source>
</evidence>
<name>A0A7S6R6L5_9CAUD</name>
<reference evidence="2 3" key="1">
    <citation type="submission" date="2020-09" db="EMBL/GenBank/DDBJ databases">
        <authorList>
            <person name="Gold N."/>
            <person name="Khalifa L."/>
            <person name="Gelman D."/>
            <person name="Alkalay-Oren S."/>
            <person name="Coppenhagen-Glazer S."/>
            <person name="Hazan R."/>
        </authorList>
    </citation>
    <scope>NUCLEOTIDE SEQUENCE [LARGE SCALE GENOMIC DNA]</scope>
</reference>